<evidence type="ECO:0000256" key="7">
    <source>
        <dbReference type="ARBA" id="ARBA00023014"/>
    </source>
</evidence>
<dbReference type="AlphaFoldDB" id="A0AAF0D1P2"/>
<proteinExistence type="predicted"/>
<dbReference type="GO" id="GO:0016625">
    <property type="term" value="F:oxidoreductase activity, acting on the aldehyde or oxo group of donors, iron-sulfur protein as acceptor"/>
    <property type="evidence" value="ECO:0007669"/>
    <property type="project" value="InterPro"/>
</dbReference>
<dbReference type="InterPro" id="IPR011898">
    <property type="entry name" value="PorD_KorD"/>
</dbReference>
<dbReference type="NCBIfam" id="TIGR02179">
    <property type="entry name" value="PorD_KorD"/>
    <property type="match status" value="1"/>
</dbReference>
<evidence type="ECO:0000256" key="2">
    <source>
        <dbReference type="ARBA" id="ARBA00022485"/>
    </source>
</evidence>
<dbReference type="Gene3D" id="3.30.70.20">
    <property type="match status" value="2"/>
</dbReference>
<name>A0AAF0D1P2_ODILC</name>
<comment type="cofactor">
    <cofactor evidence="1">
        <name>[4Fe-4S] cluster</name>
        <dbReference type="ChEBI" id="CHEBI:49883"/>
    </cofactor>
</comment>
<dbReference type="SUPFAM" id="SSF54862">
    <property type="entry name" value="4Fe-4S ferredoxins"/>
    <property type="match status" value="1"/>
</dbReference>
<dbReference type="PANTHER" id="PTHR43724">
    <property type="entry name" value="PYRUVATE SYNTHASE SUBUNIT PORD"/>
    <property type="match status" value="1"/>
</dbReference>
<keyword evidence="3" id="KW-0479">Metal-binding</keyword>
<dbReference type="EMBL" id="CP091871">
    <property type="protein sequence ID" value="WEU40009.1"/>
    <property type="molecule type" value="Genomic_DNA"/>
</dbReference>
<evidence type="ECO:0000313" key="10">
    <source>
        <dbReference type="Proteomes" id="UP000186851"/>
    </source>
</evidence>
<evidence type="ECO:0000256" key="5">
    <source>
        <dbReference type="ARBA" id="ARBA00022982"/>
    </source>
</evidence>
<dbReference type="InterPro" id="IPR017900">
    <property type="entry name" value="4Fe4S_Fe_S_CS"/>
</dbReference>
<dbReference type="GO" id="GO:0046872">
    <property type="term" value="F:metal ion binding"/>
    <property type="evidence" value="ECO:0007669"/>
    <property type="project" value="UniProtKB-KW"/>
</dbReference>
<organism evidence="9 10">
    <name type="scientific">Odinarchaeota yellowstonii (strain LCB_4)</name>
    <dbReference type="NCBI Taxonomy" id="1841599"/>
    <lineage>
        <taxon>Archaea</taxon>
        <taxon>Promethearchaeati</taxon>
        <taxon>Candidatus Odinarchaeota</taxon>
        <taxon>Candidatus Odinarchaeia</taxon>
        <taxon>Candidatus Odinarchaeales</taxon>
        <taxon>Candidatus Odinarchaeaceae</taxon>
        <taxon>Candidatus Odinarchaeum</taxon>
    </lineage>
</organism>
<evidence type="ECO:0000256" key="1">
    <source>
        <dbReference type="ARBA" id="ARBA00001966"/>
    </source>
</evidence>
<evidence type="ECO:0000256" key="3">
    <source>
        <dbReference type="ARBA" id="ARBA00022723"/>
    </source>
</evidence>
<dbReference type="GO" id="GO:0051539">
    <property type="term" value="F:4 iron, 4 sulfur cluster binding"/>
    <property type="evidence" value="ECO:0007669"/>
    <property type="project" value="UniProtKB-KW"/>
</dbReference>
<keyword evidence="2" id="KW-0004">4Fe-4S</keyword>
<feature type="domain" description="4Fe-4S ferredoxin-type" evidence="8">
    <location>
        <begin position="62"/>
        <end position="91"/>
    </location>
</feature>
<keyword evidence="5" id="KW-0813">Transport</keyword>
<dbReference type="KEGG" id="oyw:OdinLCB4_005940"/>
<keyword evidence="5" id="KW-0249">Electron transport</keyword>
<reference evidence="9" key="2">
    <citation type="journal article" date="2022" name="Nat. Microbiol.">
        <title>A closed Candidatus Odinarchaeum chromosome exposes Asgard archaeal viruses.</title>
        <authorList>
            <person name="Tamarit D."/>
            <person name="Caceres E.F."/>
            <person name="Krupovic M."/>
            <person name="Nijland R."/>
            <person name="Eme L."/>
            <person name="Robinson N.P."/>
            <person name="Ettema T.J.G."/>
        </authorList>
    </citation>
    <scope>NUCLEOTIDE SEQUENCE</scope>
    <source>
        <strain evidence="9">LCB_4</strain>
    </source>
</reference>
<evidence type="ECO:0000313" key="9">
    <source>
        <dbReference type="EMBL" id="WEU40009.1"/>
    </source>
</evidence>
<dbReference type="PROSITE" id="PS51379">
    <property type="entry name" value="4FE4S_FER_2"/>
    <property type="match status" value="2"/>
</dbReference>
<sequence length="93" mass="10738">MSEEKSWREIPMGGLTWLNSIEYKTGEWRSFRPVVDHNKCTRCMQCVIFCPDIAIKYKPDVNMIEINLDHCKGCGVCAEECPVHAITMVKEKD</sequence>
<accession>A0AAF0D1P2</accession>
<dbReference type="Proteomes" id="UP000186851">
    <property type="component" value="Chromosome"/>
</dbReference>
<dbReference type="InterPro" id="IPR017896">
    <property type="entry name" value="4Fe4S_Fe-S-bd"/>
</dbReference>
<reference evidence="9" key="1">
    <citation type="journal article" date="2017" name="Nature">
        <title>Asgard archaea illuminate the origin of eukaryotic cellular complexity.</title>
        <authorList>
            <person name="Zaremba-Niedzwiedzka K."/>
            <person name="Caceres E.F."/>
            <person name="Saw J.H."/>
            <person name="Backstrom D."/>
            <person name="Juzokaite L."/>
            <person name="Vancaester E."/>
            <person name="Seitz K.W."/>
            <person name="Anantharaman K."/>
            <person name="Starnawski P."/>
            <person name="Kjeldsen K.U."/>
            <person name="Scott M.B."/>
            <person name="Nunoura T."/>
            <person name="Banfield J.F."/>
            <person name="Schramm A."/>
            <person name="Baker B.J."/>
            <person name="Spang A."/>
            <person name="Ettema T.J.G."/>
        </authorList>
    </citation>
    <scope>NUCLEOTIDE SEQUENCE</scope>
    <source>
        <strain evidence="9">LCB_4</strain>
    </source>
</reference>
<feature type="domain" description="4Fe-4S ferredoxin-type" evidence="8">
    <location>
        <begin position="31"/>
        <end position="60"/>
    </location>
</feature>
<dbReference type="PANTHER" id="PTHR43724:SF1">
    <property type="entry name" value="PYRUVATE SYNTHASE SUBUNIT PORD"/>
    <property type="match status" value="1"/>
</dbReference>
<evidence type="ECO:0000259" key="8">
    <source>
        <dbReference type="PROSITE" id="PS51379"/>
    </source>
</evidence>
<gene>
    <name evidence="9" type="ORF">OdinLCB4_005940</name>
</gene>
<dbReference type="Pfam" id="PF13237">
    <property type="entry name" value="Fer4_10"/>
    <property type="match status" value="1"/>
</dbReference>
<evidence type="ECO:0000256" key="4">
    <source>
        <dbReference type="ARBA" id="ARBA00022737"/>
    </source>
</evidence>
<dbReference type="PROSITE" id="PS00198">
    <property type="entry name" value="4FE4S_FER_1"/>
    <property type="match status" value="1"/>
</dbReference>
<evidence type="ECO:0000256" key="6">
    <source>
        <dbReference type="ARBA" id="ARBA00023004"/>
    </source>
</evidence>
<protein>
    <submittedName>
        <fullName evidence="9">4Fe-4S binding protein</fullName>
    </submittedName>
</protein>
<keyword evidence="7" id="KW-0411">Iron-sulfur</keyword>
<keyword evidence="6" id="KW-0408">Iron</keyword>
<keyword evidence="4" id="KW-0677">Repeat</keyword>